<name>A0A7K0BUB7_9ACTN</name>
<dbReference type="AlphaFoldDB" id="A0A7K0BUB7"/>
<evidence type="ECO:0000313" key="3">
    <source>
        <dbReference type="EMBL" id="MQY04284.1"/>
    </source>
</evidence>
<keyword evidence="2" id="KW-0472">Membrane</keyword>
<feature type="transmembrane region" description="Helical" evidence="2">
    <location>
        <begin position="97"/>
        <end position="116"/>
    </location>
</feature>
<dbReference type="RefSeq" id="WP_153532068.1">
    <property type="nucleotide sequence ID" value="NZ_WEGH01000001.1"/>
</dbReference>
<dbReference type="EMBL" id="WEGH01000001">
    <property type="protein sequence ID" value="MQY04284.1"/>
    <property type="molecule type" value="Genomic_DNA"/>
</dbReference>
<comment type="caution">
    <text evidence="3">The sequence shown here is derived from an EMBL/GenBank/DDBJ whole genome shotgun (WGS) entry which is preliminary data.</text>
</comment>
<accession>A0A7K0BUB7</accession>
<keyword evidence="4" id="KW-1185">Reference proteome</keyword>
<feature type="transmembrane region" description="Helical" evidence="2">
    <location>
        <begin position="59"/>
        <end position="77"/>
    </location>
</feature>
<reference evidence="3 4" key="1">
    <citation type="submission" date="2019-10" db="EMBL/GenBank/DDBJ databases">
        <title>Actinomadura rubteroloni sp. nov. and Actinomadura macrotermitis sp. nov., isolated from the gut of fungus growing-termite Macrotermes natalensis.</title>
        <authorList>
            <person name="Benndorf R."/>
            <person name="Martin K."/>
            <person name="Kuefner M."/>
            <person name="De Beer W."/>
            <person name="Kaster A.-K."/>
            <person name="Vollmers J."/>
            <person name="Poulsen M."/>
            <person name="Beemelmanns C."/>
        </authorList>
    </citation>
    <scope>NUCLEOTIDE SEQUENCE [LARGE SCALE GENOMIC DNA]</scope>
    <source>
        <strain evidence="3 4">RB68</strain>
    </source>
</reference>
<keyword evidence="2" id="KW-1133">Transmembrane helix</keyword>
<gene>
    <name evidence="3" type="ORF">ACRB68_23350</name>
</gene>
<proteinExistence type="predicted"/>
<evidence type="ECO:0000313" key="4">
    <source>
        <dbReference type="Proteomes" id="UP000487268"/>
    </source>
</evidence>
<dbReference type="Proteomes" id="UP000487268">
    <property type="component" value="Unassembled WGS sequence"/>
</dbReference>
<feature type="compositionally biased region" description="Low complexity" evidence="1">
    <location>
        <begin position="13"/>
        <end position="29"/>
    </location>
</feature>
<protein>
    <submittedName>
        <fullName evidence="3">Uncharacterized protein</fullName>
    </submittedName>
</protein>
<organism evidence="3 4">
    <name type="scientific">Actinomadura macrotermitis</name>
    <dbReference type="NCBI Taxonomy" id="2585200"/>
    <lineage>
        <taxon>Bacteria</taxon>
        <taxon>Bacillati</taxon>
        <taxon>Actinomycetota</taxon>
        <taxon>Actinomycetes</taxon>
        <taxon>Streptosporangiales</taxon>
        <taxon>Thermomonosporaceae</taxon>
        <taxon>Actinomadura</taxon>
    </lineage>
</organism>
<evidence type="ECO:0000256" key="2">
    <source>
        <dbReference type="SAM" id="Phobius"/>
    </source>
</evidence>
<feature type="region of interest" description="Disordered" evidence="1">
    <location>
        <begin position="1"/>
        <end position="29"/>
    </location>
</feature>
<sequence length="122" mass="13220">MNNDEPLDGDIGPAAPAETAPAAETAAPVEAAATKAAVAEELRRYEAEREARRRRTNAIAGRVALWAAALLLAFLAFDSVRTALEARRKGDPWLYPPAVNAAICLFALLLIAGWALRRRTRR</sequence>
<keyword evidence="2" id="KW-0812">Transmembrane</keyword>
<evidence type="ECO:0000256" key="1">
    <source>
        <dbReference type="SAM" id="MobiDB-lite"/>
    </source>
</evidence>